<keyword evidence="1" id="KW-0472">Membrane</keyword>
<dbReference type="AlphaFoldDB" id="A0AAN6PCR6"/>
<keyword evidence="3" id="KW-1185">Reference proteome</keyword>
<evidence type="ECO:0000313" key="2">
    <source>
        <dbReference type="EMBL" id="KAK4035090.1"/>
    </source>
</evidence>
<feature type="transmembrane region" description="Helical" evidence="1">
    <location>
        <begin position="184"/>
        <end position="202"/>
    </location>
</feature>
<gene>
    <name evidence="2" type="ORF">C8A01DRAFT_38424</name>
</gene>
<reference evidence="3" key="1">
    <citation type="journal article" date="2023" name="Mol. Phylogenet. Evol.">
        <title>Genome-scale phylogeny and comparative genomics of the fungal order Sordariales.</title>
        <authorList>
            <person name="Hensen N."/>
            <person name="Bonometti L."/>
            <person name="Westerberg I."/>
            <person name="Brannstrom I.O."/>
            <person name="Guillou S."/>
            <person name="Cros-Aarteil S."/>
            <person name="Calhoun S."/>
            <person name="Haridas S."/>
            <person name="Kuo A."/>
            <person name="Mondo S."/>
            <person name="Pangilinan J."/>
            <person name="Riley R."/>
            <person name="LaButti K."/>
            <person name="Andreopoulos B."/>
            <person name="Lipzen A."/>
            <person name="Chen C."/>
            <person name="Yan M."/>
            <person name="Daum C."/>
            <person name="Ng V."/>
            <person name="Clum A."/>
            <person name="Steindorff A."/>
            <person name="Ohm R.A."/>
            <person name="Martin F."/>
            <person name="Silar P."/>
            <person name="Natvig D.O."/>
            <person name="Lalanne C."/>
            <person name="Gautier V."/>
            <person name="Ament-Velasquez S.L."/>
            <person name="Kruys A."/>
            <person name="Hutchinson M.I."/>
            <person name="Powell A.J."/>
            <person name="Barry K."/>
            <person name="Miller A.N."/>
            <person name="Grigoriev I.V."/>
            <person name="Debuchy R."/>
            <person name="Gladieux P."/>
            <person name="Hiltunen Thoren M."/>
            <person name="Johannesson H."/>
        </authorList>
    </citation>
    <scope>NUCLEOTIDE SEQUENCE [LARGE SCALE GENOMIC DNA]</scope>
    <source>
        <strain evidence="3">CBS 284.82</strain>
    </source>
</reference>
<name>A0AAN6PCR6_9PEZI</name>
<comment type="caution">
    <text evidence="2">The sequence shown here is derived from an EMBL/GenBank/DDBJ whole genome shotgun (WGS) entry which is preliminary data.</text>
</comment>
<dbReference type="Proteomes" id="UP001303115">
    <property type="component" value="Unassembled WGS sequence"/>
</dbReference>
<protein>
    <submittedName>
        <fullName evidence="2">Uncharacterized protein</fullName>
    </submittedName>
</protein>
<dbReference type="EMBL" id="MU854455">
    <property type="protein sequence ID" value="KAK4035090.1"/>
    <property type="molecule type" value="Genomic_DNA"/>
</dbReference>
<evidence type="ECO:0000256" key="1">
    <source>
        <dbReference type="SAM" id="Phobius"/>
    </source>
</evidence>
<keyword evidence="1" id="KW-1133">Transmembrane helix</keyword>
<evidence type="ECO:0000313" key="3">
    <source>
        <dbReference type="Proteomes" id="UP001303115"/>
    </source>
</evidence>
<organism evidence="2 3">
    <name type="scientific">Parachaetomium inaequale</name>
    <dbReference type="NCBI Taxonomy" id="2588326"/>
    <lineage>
        <taxon>Eukaryota</taxon>
        <taxon>Fungi</taxon>
        <taxon>Dikarya</taxon>
        <taxon>Ascomycota</taxon>
        <taxon>Pezizomycotina</taxon>
        <taxon>Sordariomycetes</taxon>
        <taxon>Sordariomycetidae</taxon>
        <taxon>Sordariales</taxon>
        <taxon>Chaetomiaceae</taxon>
        <taxon>Parachaetomium</taxon>
    </lineage>
</organism>
<sequence>MVTFTESPVAFASLPDEVFDLDPPGRCMSHADKLNATAGPVDQVSGWYGPGAYLSWLLTAYVAAFSSIWHSKCAQSEEARKKELEKTDETDVFFTLPKWGTSVEDEADILDGEMLAALIYPLVALCDVLVRLVRCSIDPGMSAAVFVLFAALTIFGPTSRLSWQQDGVEYFDAQGILPRTNRSWAWKLGAFLIHGVVVTLFGEPYAG</sequence>
<accession>A0AAN6PCR6</accession>
<proteinExistence type="predicted"/>
<feature type="transmembrane region" description="Helical" evidence="1">
    <location>
        <begin position="140"/>
        <end position="163"/>
    </location>
</feature>
<keyword evidence="1" id="KW-0812">Transmembrane</keyword>